<evidence type="ECO:0000259" key="6">
    <source>
        <dbReference type="Pfam" id="PF00593"/>
    </source>
</evidence>
<evidence type="ECO:0000259" key="7">
    <source>
        <dbReference type="Pfam" id="PF07715"/>
    </source>
</evidence>
<dbReference type="OrthoDB" id="5476657at2"/>
<keyword evidence="4" id="KW-0798">TonB box</keyword>
<feature type="chain" id="PRO_5022913278" evidence="5">
    <location>
        <begin position="34"/>
        <end position="1131"/>
    </location>
</feature>
<feature type="signal peptide" evidence="5">
    <location>
        <begin position="1"/>
        <end position="33"/>
    </location>
</feature>
<dbReference type="SUPFAM" id="SSF56935">
    <property type="entry name" value="Porins"/>
    <property type="match status" value="1"/>
</dbReference>
<keyword evidence="8" id="KW-0675">Receptor</keyword>
<dbReference type="InterPro" id="IPR037066">
    <property type="entry name" value="Plug_dom_sf"/>
</dbReference>
<organism evidence="8 9">
    <name type="scientific">Allosphingosinicella ginsenosidimutans</name>
    <dbReference type="NCBI Taxonomy" id="1176539"/>
    <lineage>
        <taxon>Bacteria</taxon>
        <taxon>Pseudomonadati</taxon>
        <taxon>Pseudomonadota</taxon>
        <taxon>Alphaproteobacteria</taxon>
        <taxon>Sphingomonadales</taxon>
        <taxon>Sphingomonadaceae</taxon>
        <taxon>Allosphingosinicella</taxon>
    </lineage>
</organism>
<dbReference type="PANTHER" id="PTHR40980:SF3">
    <property type="entry name" value="TONB-DEPENDENT RECEPTOR-LIKE BETA-BARREL DOMAIN-CONTAINING PROTEIN"/>
    <property type="match status" value="1"/>
</dbReference>
<sequence>MRPAGSRKLGFILRAGTSALAFSSVFAGAPAFAQDGAADPAAAALPAAQGGGAEAQATDDSSAIIVTGIRASLANAQRIKRDADTVLDAITAQDIGALPDRSVTEALQRVPGVSINRFAGSNDPDHFSVEGSGVVIRGLSFVRSEFNGRDTFSTGVYGQAINFSDVPAELLGSVAVYKNSTAELIEGGLSGTVDLRTRLPFDNPGFHVAFDAEANYGDLSKRWAPVGSFLISNTWNTGIGRIGVLADVSYSRLLSRADGIQVTNFQTRDGQFAITANQQSAQVCRNALPSNTDATTLPPAPVPCGATGSGGPDGFADPFADAHYAPLGGQFRTQDYDRQRYGLALAAQWESLDHRAHLTGQFLRTDSRSAWGEHTFEAAPDLSEYNTYPAGCQQNQAGTANDLGGGGGAFQTIAQCPAGSFSNYQYNSDNVFESGFITLPGTGWRTSTSGSPDTLVPTGGVQDSLSRRQVDDRNVVDDYGLNFRFAPNDRWDIELDAQHVRAQHDTLDVSVFGSNFADYELDLTGNIPVVVPHKPLTLSATWAAPNPTMAAATDEQYFSNREFQFWRAAMDHIEHSEGEEWAFKADVGYNFNGDVPFLRRLKFGARYADRDQTIRYTTYNWGAISEIWSGSAVTFAQAGVDRSSFFDFSNFFRGQTPGPVGGYYYNRDLISGYRDAATFFQSLNDIWHDVNGATASNRWVPLSERPGVIPGTDFLPTEIQDVSERNEEAYAMLSFGQDEPVFGNVRLEGNIGVRLVNTHLRTGGAFSIPTATQLGVDQDYDVRCAIQPPPPSAPPGTPDSRPGGICNLGPDGYARLQAFAGDGTVIPITEGNSYTYALPSLNLKFGLTRDLILRFAASRALARPNIADVRPYFTANFDPNSAAVTFSQGNPNLRPAISDQFDLTLEWYFARVGSLTFDAFYKRIHNFFFPSVVEREFTNNGVTETLLVRSPDNFDGSGTVRGFEVGYQQTFDFLPRPLNGLGMSANYTYIESNGLPNSFTQTDPSNPVRNSPIASGRLPLEQLSRHNVNVAGFYEMGPISIRAAYNWRSRFLLTAADVIFPYYPIFNEATGQLDASVFYSITPHVKLGIQGVNLLNEVTRTSQMFTQSGLRGPRSYFMNDRRFAIIIRGSF</sequence>
<evidence type="ECO:0000313" key="8">
    <source>
        <dbReference type="EMBL" id="TXC65009.1"/>
    </source>
</evidence>
<gene>
    <name evidence="8" type="ORF">FRZ32_10165</name>
</gene>
<keyword evidence="5" id="KW-0732">Signal</keyword>
<dbReference type="NCBIfam" id="TIGR01782">
    <property type="entry name" value="TonB-Xanth-Caul"/>
    <property type="match status" value="1"/>
</dbReference>
<dbReference type="PANTHER" id="PTHR40980">
    <property type="entry name" value="PLUG DOMAIN-CONTAINING PROTEIN"/>
    <property type="match status" value="1"/>
</dbReference>
<evidence type="ECO:0000256" key="3">
    <source>
        <dbReference type="ARBA" id="ARBA00023237"/>
    </source>
</evidence>
<dbReference type="Proteomes" id="UP000321249">
    <property type="component" value="Unassembled WGS sequence"/>
</dbReference>
<comment type="caution">
    <text evidence="8">The sequence shown here is derived from an EMBL/GenBank/DDBJ whole genome shotgun (WGS) entry which is preliminary data.</text>
</comment>
<reference evidence="8 9" key="1">
    <citation type="journal article" date="2015" name="J. Microbiol.">
        <title>Sphingosinicella ginsenosidimutans sp. nov., with ginsenoside converting activity.</title>
        <authorList>
            <person name="Kim J.K."/>
            <person name="Kang M.S."/>
            <person name="Park S.C."/>
            <person name="Kim K.M."/>
            <person name="Choi K."/>
            <person name="Yoon M.H."/>
            <person name="Im W.T."/>
        </authorList>
    </citation>
    <scope>NUCLEOTIDE SEQUENCE [LARGE SCALE GENOMIC DNA]</scope>
    <source>
        <strain evidence="8 9">BS-11</strain>
    </source>
</reference>
<evidence type="ECO:0000313" key="9">
    <source>
        <dbReference type="Proteomes" id="UP000321249"/>
    </source>
</evidence>
<dbReference type="InterPro" id="IPR012910">
    <property type="entry name" value="Plug_dom"/>
</dbReference>
<dbReference type="EMBL" id="VOQQ01000001">
    <property type="protein sequence ID" value="TXC65009.1"/>
    <property type="molecule type" value="Genomic_DNA"/>
</dbReference>
<dbReference type="InterPro" id="IPR000531">
    <property type="entry name" value="Beta-barrel_TonB"/>
</dbReference>
<feature type="domain" description="TonB-dependent receptor-like beta-barrel" evidence="6">
    <location>
        <begin position="554"/>
        <end position="1094"/>
    </location>
</feature>
<keyword evidence="9" id="KW-1185">Reference proteome</keyword>
<name>A0A5C6TXP5_9SPHN</name>
<dbReference type="Pfam" id="PF00593">
    <property type="entry name" value="TonB_dep_Rec_b-barrel"/>
    <property type="match status" value="1"/>
</dbReference>
<evidence type="ECO:0000256" key="2">
    <source>
        <dbReference type="ARBA" id="ARBA00023136"/>
    </source>
</evidence>
<dbReference type="InterPro" id="IPR036942">
    <property type="entry name" value="Beta-barrel_TonB_sf"/>
</dbReference>
<keyword evidence="3" id="KW-0998">Cell outer membrane</keyword>
<dbReference type="GO" id="GO:0009279">
    <property type="term" value="C:cell outer membrane"/>
    <property type="evidence" value="ECO:0007669"/>
    <property type="project" value="UniProtKB-SubCell"/>
</dbReference>
<keyword evidence="2 4" id="KW-0472">Membrane</keyword>
<feature type="domain" description="TonB-dependent receptor plug" evidence="7">
    <location>
        <begin position="80"/>
        <end position="191"/>
    </location>
</feature>
<dbReference type="AlphaFoldDB" id="A0A5C6TXP5"/>
<evidence type="ECO:0000256" key="5">
    <source>
        <dbReference type="SAM" id="SignalP"/>
    </source>
</evidence>
<evidence type="ECO:0000256" key="1">
    <source>
        <dbReference type="ARBA" id="ARBA00004442"/>
    </source>
</evidence>
<comment type="subcellular location">
    <subcellularLocation>
        <location evidence="1 4">Cell outer membrane</location>
    </subcellularLocation>
</comment>
<proteinExistence type="inferred from homology"/>
<dbReference type="Gene3D" id="2.40.170.20">
    <property type="entry name" value="TonB-dependent receptor, beta-barrel domain"/>
    <property type="match status" value="1"/>
</dbReference>
<dbReference type="Pfam" id="PF07715">
    <property type="entry name" value="Plug"/>
    <property type="match status" value="1"/>
</dbReference>
<protein>
    <submittedName>
        <fullName evidence="8">TonB-dependent receptor</fullName>
    </submittedName>
</protein>
<dbReference type="InterPro" id="IPR010104">
    <property type="entry name" value="TonB_rcpt_bac"/>
</dbReference>
<dbReference type="Gene3D" id="2.170.130.10">
    <property type="entry name" value="TonB-dependent receptor, plug domain"/>
    <property type="match status" value="1"/>
</dbReference>
<evidence type="ECO:0000256" key="4">
    <source>
        <dbReference type="RuleBase" id="RU003357"/>
    </source>
</evidence>
<comment type="similarity">
    <text evidence="4">Belongs to the TonB-dependent receptor family.</text>
</comment>
<accession>A0A5C6TXP5</accession>